<evidence type="ECO:0000256" key="1">
    <source>
        <dbReference type="ARBA" id="ARBA00022540"/>
    </source>
</evidence>
<dbReference type="GO" id="GO:0016281">
    <property type="term" value="C:eukaryotic translation initiation factor 4F complex"/>
    <property type="evidence" value="ECO:0007669"/>
    <property type="project" value="TreeGrafter"/>
</dbReference>
<evidence type="ECO:0008006" key="5">
    <source>
        <dbReference type="Google" id="ProtNLM"/>
    </source>
</evidence>
<keyword evidence="3" id="KW-0648">Protein biosynthesis</keyword>
<protein>
    <recommendedName>
        <fullName evidence="5">Eukaryotic translation initiation factor 4E</fullName>
    </recommendedName>
</protein>
<dbReference type="Gene3D" id="3.30.760.10">
    <property type="entry name" value="RNA Cap, Translation Initiation Factor Eif4e"/>
    <property type="match status" value="1"/>
</dbReference>
<reference evidence="4" key="1">
    <citation type="journal article" date="2020" name="Nature">
        <title>Giant virus diversity and host interactions through global metagenomics.</title>
        <authorList>
            <person name="Schulz F."/>
            <person name="Roux S."/>
            <person name="Paez-Espino D."/>
            <person name="Jungbluth S."/>
            <person name="Walsh D.A."/>
            <person name="Denef V.J."/>
            <person name="McMahon K.D."/>
            <person name="Konstantinidis K.T."/>
            <person name="Eloe-Fadrosh E.A."/>
            <person name="Kyrpides N.C."/>
            <person name="Woyke T."/>
        </authorList>
    </citation>
    <scope>NUCLEOTIDE SEQUENCE</scope>
    <source>
        <strain evidence="4">GVMAG-S-ERX555943-30</strain>
    </source>
</reference>
<dbReference type="PANTHER" id="PTHR11960">
    <property type="entry name" value="EUKARYOTIC TRANSLATION INITIATION FACTOR 4E RELATED"/>
    <property type="match status" value="1"/>
</dbReference>
<proteinExistence type="predicted"/>
<keyword evidence="1" id="KW-0396">Initiation factor</keyword>
<evidence type="ECO:0000256" key="2">
    <source>
        <dbReference type="ARBA" id="ARBA00022884"/>
    </source>
</evidence>
<organism evidence="4">
    <name type="scientific">viral metagenome</name>
    <dbReference type="NCBI Taxonomy" id="1070528"/>
    <lineage>
        <taxon>unclassified sequences</taxon>
        <taxon>metagenomes</taxon>
        <taxon>organismal metagenomes</taxon>
    </lineage>
</organism>
<dbReference type="InterPro" id="IPR001040">
    <property type="entry name" value="TIF_eIF_4E"/>
</dbReference>
<dbReference type="GO" id="GO:0000340">
    <property type="term" value="F:RNA 7-methylguanosine cap binding"/>
    <property type="evidence" value="ECO:0007669"/>
    <property type="project" value="TreeGrafter"/>
</dbReference>
<accession>A0A6C0ATD2</accession>
<dbReference type="PANTHER" id="PTHR11960:SF8">
    <property type="entry name" value="EUKARYOTIC TRANSLATION INITIATION FACTOR 4E1-RELATED"/>
    <property type="match status" value="1"/>
</dbReference>
<dbReference type="InterPro" id="IPR023398">
    <property type="entry name" value="TIF_eIF4e-like"/>
</dbReference>
<dbReference type="EMBL" id="MN738749">
    <property type="protein sequence ID" value="QHS83169.1"/>
    <property type="molecule type" value="Genomic_DNA"/>
</dbReference>
<evidence type="ECO:0000256" key="3">
    <source>
        <dbReference type="ARBA" id="ARBA00022917"/>
    </source>
</evidence>
<evidence type="ECO:0000313" key="4">
    <source>
        <dbReference type="EMBL" id="QHS83169.1"/>
    </source>
</evidence>
<sequence length="170" mass="19827">MTKYNENGLPRRLMNKWNLFYHLPNNTDWSLASYIPVMEDIENADSILLLNEKISDIVIKNCMLFVMKSGISPLWEDPQNRNGGCFSYKILNKHVHDIWKQLFFLICGESLFTDKDYNDNVNGITISPKKNFCIVKIWMKTTTHQDITKVSHIPNLIANECIFKAHAPEY</sequence>
<name>A0A6C0ATD2_9ZZZZ</name>
<dbReference type="Pfam" id="PF01652">
    <property type="entry name" value="IF4E"/>
    <property type="match status" value="1"/>
</dbReference>
<dbReference type="SUPFAM" id="SSF55418">
    <property type="entry name" value="eIF4e-like"/>
    <property type="match status" value="1"/>
</dbReference>
<keyword evidence="2" id="KW-0694">RNA-binding</keyword>
<dbReference type="AlphaFoldDB" id="A0A6C0ATD2"/>
<dbReference type="GO" id="GO:0003743">
    <property type="term" value="F:translation initiation factor activity"/>
    <property type="evidence" value="ECO:0007669"/>
    <property type="project" value="UniProtKB-KW"/>
</dbReference>